<name>N1MF37_9SPHN</name>
<dbReference type="AlphaFoldDB" id="N1MF37"/>
<dbReference type="EMBL" id="CAVK010000009">
    <property type="protein sequence ID" value="CCW15845.1"/>
    <property type="molecule type" value="Genomic_DNA"/>
</dbReference>
<organism evidence="1 2">
    <name type="scientific">Sphingobium indicum BiD32</name>
    <dbReference type="NCBI Taxonomy" id="1301087"/>
    <lineage>
        <taxon>Bacteria</taxon>
        <taxon>Pseudomonadati</taxon>
        <taxon>Pseudomonadota</taxon>
        <taxon>Alphaproteobacteria</taxon>
        <taxon>Sphingomonadales</taxon>
        <taxon>Sphingomonadaceae</taxon>
        <taxon>Sphingobium</taxon>
    </lineage>
</organism>
<reference evidence="1 2" key="1">
    <citation type="submission" date="2013-03" db="EMBL/GenBank/DDBJ databases">
        <authorList>
            <person name="Le V."/>
        </authorList>
    </citation>
    <scope>NUCLEOTIDE SEQUENCE [LARGE SCALE GENOMIC DNA]</scope>
    <source>
        <strain evidence="1 2">BiD32</strain>
    </source>
</reference>
<comment type="caution">
    <text evidence="1">The sequence shown here is derived from an EMBL/GenBank/DDBJ whole genome shotgun (WGS) entry which is preliminary data.</text>
</comment>
<reference evidence="2" key="2">
    <citation type="submission" date="2013-04" db="EMBL/GenBank/DDBJ databases">
        <title>Bisphenol A degrading Sphingobium sp. strain BiD32.</title>
        <authorList>
            <person name="Nielsen J.L."/>
            <person name="Zhou N.A."/>
            <person name="Kjeldal H."/>
        </authorList>
    </citation>
    <scope>NUCLEOTIDE SEQUENCE [LARGE SCALE GENOMIC DNA]</scope>
    <source>
        <strain evidence="2">BiD32</strain>
    </source>
</reference>
<protein>
    <submittedName>
        <fullName evidence="1">Uncharacterized protein</fullName>
    </submittedName>
</protein>
<proteinExistence type="predicted"/>
<gene>
    <name evidence="1" type="ORF">EBBID32_1730</name>
</gene>
<evidence type="ECO:0000313" key="2">
    <source>
        <dbReference type="Proteomes" id="UP000013201"/>
    </source>
</evidence>
<accession>N1MF37</accession>
<keyword evidence="2" id="KW-1185">Reference proteome</keyword>
<sequence>MLELFDPQGLGFDRGLRRRQFGPFLLHDIGHLQQHFLQEDRVSGKAIEPHAANNSGSRRQSLHKMAVFLIFFTMRGSA</sequence>
<evidence type="ECO:0000313" key="1">
    <source>
        <dbReference type="EMBL" id="CCW15845.1"/>
    </source>
</evidence>
<dbReference type="Proteomes" id="UP000013201">
    <property type="component" value="Unassembled WGS sequence"/>
</dbReference>